<keyword evidence="3" id="KW-1185">Reference proteome</keyword>
<comment type="caution">
    <text evidence="2">The sequence shown here is derived from an EMBL/GenBank/DDBJ whole genome shotgun (WGS) entry which is preliminary data.</text>
</comment>
<dbReference type="OrthoDB" id="9801997at2"/>
<dbReference type="Pfam" id="PF02627">
    <property type="entry name" value="CMD"/>
    <property type="match status" value="1"/>
</dbReference>
<dbReference type="SUPFAM" id="SSF69118">
    <property type="entry name" value="AhpD-like"/>
    <property type="match status" value="1"/>
</dbReference>
<name>A0A1B7M3B8_9MICC</name>
<evidence type="ECO:0000313" key="3">
    <source>
        <dbReference type="Proteomes" id="UP000078292"/>
    </source>
</evidence>
<feature type="domain" description="Carboxymuconolactone decarboxylase-like" evidence="1">
    <location>
        <begin position="24"/>
        <end position="102"/>
    </location>
</feature>
<evidence type="ECO:0000313" key="2">
    <source>
        <dbReference type="EMBL" id="OAV63029.1"/>
    </source>
</evidence>
<organism evidence="2 3">
    <name type="scientific">Enteractinococcus helveticum</name>
    <dbReference type="NCBI Taxonomy" id="1837282"/>
    <lineage>
        <taxon>Bacteria</taxon>
        <taxon>Bacillati</taxon>
        <taxon>Actinomycetota</taxon>
        <taxon>Actinomycetes</taxon>
        <taxon>Micrococcales</taxon>
        <taxon>Micrococcaceae</taxon>
    </lineage>
</organism>
<dbReference type="NCBIfam" id="TIGR00778">
    <property type="entry name" value="ahpD_dom"/>
    <property type="match status" value="1"/>
</dbReference>
<dbReference type="RefSeq" id="WP_043056718.1">
    <property type="nucleotide sequence ID" value="NZ_LXEY01000005.1"/>
</dbReference>
<dbReference type="AlphaFoldDB" id="A0A1B7M3B8"/>
<dbReference type="InterPro" id="IPR003779">
    <property type="entry name" value="CMD-like"/>
</dbReference>
<gene>
    <name evidence="2" type="ORF">A6F49_03640</name>
</gene>
<dbReference type="PANTHER" id="PTHR35446:SF2">
    <property type="entry name" value="CARBOXYMUCONOLACTONE DECARBOXYLASE-LIKE DOMAIN-CONTAINING PROTEIN"/>
    <property type="match status" value="1"/>
</dbReference>
<dbReference type="EMBL" id="LXEY01000005">
    <property type="protein sequence ID" value="OAV63029.1"/>
    <property type="molecule type" value="Genomic_DNA"/>
</dbReference>
<dbReference type="Gene3D" id="1.20.1290.10">
    <property type="entry name" value="AhpD-like"/>
    <property type="match status" value="1"/>
</dbReference>
<dbReference type="PANTHER" id="PTHR35446">
    <property type="entry name" value="SI:CH211-175M2.5"/>
    <property type="match status" value="1"/>
</dbReference>
<proteinExistence type="predicted"/>
<dbReference type="STRING" id="1837282.A6F49_03640"/>
<dbReference type="GO" id="GO:0051920">
    <property type="term" value="F:peroxiredoxin activity"/>
    <property type="evidence" value="ECO:0007669"/>
    <property type="project" value="InterPro"/>
</dbReference>
<dbReference type="InterPro" id="IPR029032">
    <property type="entry name" value="AhpD-like"/>
</dbReference>
<dbReference type="InterPro" id="IPR004675">
    <property type="entry name" value="AhpD_core"/>
</dbReference>
<dbReference type="Proteomes" id="UP000078292">
    <property type="component" value="Unassembled WGS sequence"/>
</dbReference>
<reference evidence="2 3" key="1">
    <citation type="submission" date="2016-04" db="EMBL/GenBank/DDBJ databases">
        <title>First whole genome shotgun sequence of the bacterium Enteractinococcus sp. strain UASWS1574.</title>
        <authorList>
            <person name="Crovadore J."/>
            <person name="Chablais R."/>
            <person name="Lefort F."/>
        </authorList>
    </citation>
    <scope>NUCLEOTIDE SEQUENCE [LARGE SCALE GENOMIC DNA]</scope>
    <source>
        <strain evidence="2 3">UASWS1574</strain>
    </source>
</reference>
<protein>
    <submittedName>
        <fullName evidence="2">Carboxymuconolactone decarboxylase</fullName>
    </submittedName>
</protein>
<sequence length="167" mass="18298">MASRDPLQFYLDKSNPDAWKAVTAFVKIVGEDARAAGLSDQLIELVNLRVSQINGCAFCLALHTRYAVKAGVSSQRLGALPAWWEAENLYTETERAALQLAEQVTQISDIDSVQAAQLVSSARLTEAQYAAVQWLAMAMNLTNRISILSHHPVQPSKETQAALEDTL</sequence>
<accession>A0A1B7M3B8</accession>
<evidence type="ECO:0000259" key="1">
    <source>
        <dbReference type="Pfam" id="PF02627"/>
    </source>
</evidence>